<dbReference type="RefSeq" id="XP_038075856.1">
    <property type="nucleotide sequence ID" value="XM_038219928.1"/>
</dbReference>
<dbReference type="EnsemblMetazoa" id="XM_038219928.1">
    <property type="protein sequence ID" value="XP_038075856.1"/>
    <property type="gene ID" value="LOC119743505"/>
</dbReference>
<evidence type="ECO:0000256" key="1">
    <source>
        <dbReference type="SAM" id="MobiDB-lite"/>
    </source>
</evidence>
<organism evidence="2 3">
    <name type="scientific">Patiria miniata</name>
    <name type="common">Bat star</name>
    <name type="synonym">Asterina miniata</name>
    <dbReference type="NCBI Taxonomy" id="46514"/>
    <lineage>
        <taxon>Eukaryota</taxon>
        <taxon>Metazoa</taxon>
        <taxon>Echinodermata</taxon>
        <taxon>Eleutherozoa</taxon>
        <taxon>Asterozoa</taxon>
        <taxon>Asteroidea</taxon>
        <taxon>Valvatacea</taxon>
        <taxon>Valvatida</taxon>
        <taxon>Asterinidae</taxon>
        <taxon>Patiria</taxon>
    </lineage>
</organism>
<evidence type="ECO:0000313" key="2">
    <source>
        <dbReference type="EnsemblMetazoa" id="XP_038075856.1"/>
    </source>
</evidence>
<dbReference type="AlphaFoldDB" id="A0A914BJ49"/>
<feature type="compositionally biased region" description="Basic and acidic residues" evidence="1">
    <location>
        <begin position="1"/>
        <end position="12"/>
    </location>
</feature>
<accession>A0A914BJ49</accession>
<dbReference type="GeneID" id="119743505"/>
<keyword evidence="3" id="KW-1185">Reference proteome</keyword>
<sequence>MPVKVDELDYRREKKMPRKPGPTPEHFTPSKMIKATSIANIQDHLKKVCEESHSGALFLTLANDPPVAQSPVLVPSVKDLYQQYQASSQDGSFVDYFAANTTWLQQ</sequence>
<dbReference type="Proteomes" id="UP000887568">
    <property type="component" value="Unplaced"/>
</dbReference>
<evidence type="ECO:0000313" key="3">
    <source>
        <dbReference type="Proteomes" id="UP000887568"/>
    </source>
</evidence>
<dbReference type="OrthoDB" id="6081075at2759"/>
<proteinExistence type="predicted"/>
<name>A0A914BJ49_PATMI</name>
<feature type="region of interest" description="Disordered" evidence="1">
    <location>
        <begin position="1"/>
        <end position="29"/>
    </location>
</feature>
<protein>
    <submittedName>
        <fullName evidence="2">Uncharacterized protein</fullName>
    </submittedName>
</protein>
<reference evidence="2" key="1">
    <citation type="submission" date="2022-11" db="UniProtKB">
        <authorList>
            <consortium name="EnsemblMetazoa"/>
        </authorList>
    </citation>
    <scope>IDENTIFICATION</scope>
</reference>